<evidence type="ECO:0000256" key="4">
    <source>
        <dbReference type="ARBA" id="ARBA00023125"/>
    </source>
</evidence>
<dbReference type="NCBIfam" id="TIGR02937">
    <property type="entry name" value="sigma70-ECF"/>
    <property type="match status" value="1"/>
</dbReference>
<dbReference type="Pfam" id="PF04542">
    <property type="entry name" value="Sigma70_r2"/>
    <property type="match status" value="1"/>
</dbReference>
<protein>
    <submittedName>
        <fullName evidence="8">RNA polymerase sigma-70 factor (ECF subfamily)</fullName>
    </submittedName>
</protein>
<reference evidence="8 9" key="1">
    <citation type="submission" date="2020-08" db="EMBL/GenBank/DDBJ databases">
        <title>Genomic Encyclopedia of Type Strains, Phase IV (KMG-IV): sequencing the most valuable type-strain genomes for metagenomic binning, comparative biology and taxonomic classification.</title>
        <authorList>
            <person name="Goeker M."/>
        </authorList>
    </citation>
    <scope>NUCLEOTIDE SEQUENCE [LARGE SCALE GENOMIC DNA]</scope>
    <source>
        <strain evidence="8 9">DSM 101806</strain>
    </source>
</reference>
<dbReference type="CDD" id="cd06171">
    <property type="entry name" value="Sigma70_r4"/>
    <property type="match status" value="1"/>
</dbReference>
<evidence type="ECO:0000256" key="2">
    <source>
        <dbReference type="ARBA" id="ARBA00023015"/>
    </source>
</evidence>
<dbReference type="SUPFAM" id="SSF88946">
    <property type="entry name" value="Sigma2 domain of RNA polymerase sigma factors"/>
    <property type="match status" value="1"/>
</dbReference>
<proteinExistence type="inferred from homology"/>
<keyword evidence="2" id="KW-0805">Transcription regulation</keyword>
<feature type="domain" description="RNA polymerase sigma-70 region 2" evidence="6">
    <location>
        <begin position="8"/>
        <end position="72"/>
    </location>
</feature>
<comment type="caution">
    <text evidence="8">The sequence shown here is derived from an EMBL/GenBank/DDBJ whole genome shotgun (WGS) entry which is preliminary data.</text>
</comment>
<keyword evidence="9" id="KW-1185">Reference proteome</keyword>
<evidence type="ECO:0000313" key="8">
    <source>
        <dbReference type="EMBL" id="MBB4100740.1"/>
    </source>
</evidence>
<evidence type="ECO:0000256" key="3">
    <source>
        <dbReference type="ARBA" id="ARBA00023082"/>
    </source>
</evidence>
<dbReference type="Proteomes" id="UP000557392">
    <property type="component" value="Unassembled WGS sequence"/>
</dbReference>
<dbReference type="SUPFAM" id="SSF88659">
    <property type="entry name" value="Sigma3 and sigma4 domains of RNA polymerase sigma factors"/>
    <property type="match status" value="1"/>
</dbReference>
<evidence type="ECO:0000259" key="6">
    <source>
        <dbReference type="Pfam" id="PF04542"/>
    </source>
</evidence>
<name>A0A7W6JWB4_9SPHN</name>
<dbReference type="RefSeq" id="WP_184000017.1">
    <property type="nucleotide sequence ID" value="NZ_JACIEH010000003.1"/>
</dbReference>
<dbReference type="EMBL" id="JACIEH010000003">
    <property type="protein sequence ID" value="MBB4100740.1"/>
    <property type="molecule type" value="Genomic_DNA"/>
</dbReference>
<dbReference type="InterPro" id="IPR013324">
    <property type="entry name" value="RNA_pol_sigma_r3/r4-like"/>
</dbReference>
<feature type="domain" description="RNA polymerase sigma factor 70 region 4 type 2" evidence="7">
    <location>
        <begin position="102"/>
        <end position="154"/>
    </location>
</feature>
<dbReference type="GO" id="GO:0016987">
    <property type="term" value="F:sigma factor activity"/>
    <property type="evidence" value="ECO:0007669"/>
    <property type="project" value="UniProtKB-KW"/>
</dbReference>
<dbReference type="Pfam" id="PF08281">
    <property type="entry name" value="Sigma70_r4_2"/>
    <property type="match status" value="1"/>
</dbReference>
<comment type="similarity">
    <text evidence="1">Belongs to the sigma-70 factor family. ECF subfamily.</text>
</comment>
<dbReference type="PANTHER" id="PTHR43133:SF8">
    <property type="entry name" value="RNA POLYMERASE SIGMA FACTOR HI_1459-RELATED"/>
    <property type="match status" value="1"/>
</dbReference>
<evidence type="ECO:0000256" key="5">
    <source>
        <dbReference type="ARBA" id="ARBA00023163"/>
    </source>
</evidence>
<dbReference type="Gene3D" id="1.10.10.10">
    <property type="entry name" value="Winged helix-like DNA-binding domain superfamily/Winged helix DNA-binding domain"/>
    <property type="match status" value="1"/>
</dbReference>
<dbReference type="InterPro" id="IPR013325">
    <property type="entry name" value="RNA_pol_sigma_r2"/>
</dbReference>
<keyword evidence="3" id="KW-0731">Sigma factor</keyword>
<sequence length="167" mass="18987">MNFDESVYRLFRREVYRLAYRHLGDHSASEDVVQDSFVRLAQYRSGTVANLGGMLRTIAHNLIVDQARFHKRRAEEVLPDGVDVPNESPSQEQVLLQRERMEQVSEILAQMPEQRRQVFIMRRLHGMSAREVGAALAISPAAVDTHVARAVLALHRGMADLEGRQAQ</sequence>
<dbReference type="AlphaFoldDB" id="A0A7W6JWB4"/>
<organism evidence="8 9">
    <name type="scientific">Sphingomonas kyeonggiensis</name>
    <dbReference type="NCBI Taxonomy" id="1268553"/>
    <lineage>
        <taxon>Bacteria</taxon>
        <taxon>Pseudomonadati</taxon>
        <taxon>Pseudomonadota</taxon>
        <taxon>Alphaproteobacteria</taxon>
        <taxon>Sphingomonadales</taxon>
        <taxon>Sphingomonadaceae</taxon>
        <taxon>Sphingomonas</taxon>
    </lineage>
</organism>
<keyword evidence="4" id="KW-0238">DNA-binding</keyword>
<dbReference type="GO" id="GO:0003677">
    <property type="term" value="F:DNA binding"/>
    <property type="evidence" value="ECO:0007669"/>
    <property type="project" value="UniProtKB-KW"/>
</dbReference>
<evidence type="ECO:0000313" key="9">
    <source>
        <dbReference type="Proteomes" id="UP000557392"/>
    </source>
</evidence>
<dbReference type="InterPro" id="IPR007627">
    <property type="entry name" value="RNA_pol_sigma70_r2"/>
</dbReference>
<evidence type="ECO:0000259" key="7">
    <source>
        <dbReference type="Pfam" id="PF08281"/>
    </source>
</evidence>
<evidence type="ECO:0000256" key="1">
    <source>
        <dbReference type="ARBA" id="ARBA00010641"/>
    </source>
</evidence>
<dbReference type="InterPro" id="IPR013249">
    <property type="entry name" value="RNA_pol_sigma70_r4_t2"/>
</dbReference>
<dbReference type="InterPro" id="IPR036388">
    <property type="entry name" value="WH-like_DNA-bd_sf"/>
</dbReference>
<dbReference type="GO" id="GO:0006352">
    <property type="term" value="P:DNA-templated transcription initiation"/>
    <property type="evidence" value="ECO:0007669"/>
    <property type="project" value="InterPro"/>
</dbReference>
<dbReference type="PANTHER" id="PTHR43133">
    <property type="entry name" value="RNA POLYMERASE ECF-TYPE SIGMA FACTO"/>
    <property type="match status" value="1"/>
</dbReference>
<keyword evidence="5" id="KW-0804">Transcription</keyword>
<gene>
    <name evidence="8" type="ORF">GGR46_004312</name>
</gene>
<dbReference type="InterPro" id="IPR014284">
    <property type="entry name" value="RNA_pol_sigma-70_dom"/>
</dbReference>
<dbReference type="InterPro" id="IPR039425">
    <property type="entry name" value="RNA_pol_sigma-70-like"/>
</dbReference>
<accession>A0A7W6JWB4</accession>
<dbReference type="Gene3D" id="1.10.1740.10">
    <property type="match status" value="1"/>
</dbReference>